<keyword evidence="15" id="KW-1185">Reference proteome</keyword>
<proteinExistence type="inferred from homology"/>
<dbReference type="GO" id="GO:0015031">
    <property type="term" value="P:protein transport"/>
    <property type="evidence" value="ECO:0007669"/>
    <property type="project" value="UniProtKB-KW"/>
</dbReference>
<comment type="subcellular location">
    <subcellularLocation>
        <location evidence="1">Endoplasmic reticulum membrane</location>
        <topology evidence="1">Multi-pass membrane protein</topology>
    </subcellularLocation>
</comment>
<evidence type="ECO:0000256" key="6">
    <source>
        <dbReference type="ARBA" id="ARBA00022824"/>
    </source>
</evidence>
<evidence type="ECO:0000313" key="15">
    <source>
        <dbReference type="Proteomes" id="UP000750334"/>
    </source>
</evidence>
<keyword evidence="7 10" id="KW-0653">Protein transport</keyword>
<evidence type="ECO:0000256" key="2">
    <source>
        <dbReference type="ARBA" id="ARBA00006931"/>
    </source>
</evidence>
<evidence type="ECO:0000256" key="7">
    <source>
        <dbReference type="ARBA" id="ARBA00022927"/>
    </source>
</evidence>
<feature type="domain" description="GPI inositol-deacylase PGAP1-like alpha/beta" evidence="12">
    <location>
        <begin position="139"/>
        <end position="376"/>
    </location>
</feature>
<dbReference type="GO" id="GO:0006888">
    <property type="term" value="P:endoplasmic reticulum to Golgi vesicle-mediated transport"/>
    <property type="evidence" value="ECO:0007669"/>
    <property type="project" value="TreeGrafter"/>
</dbReference>
<dbReference type="Gene3D" id="3.40.50.1820">
    <property type="entry name" value="alpha/beta hydrolase"/>
    <property type="match status" value="1"/>
</dbReference>
<evidence type="ECO:0000256" key="11">
    <source>
        <dbReference type="SAM" id="MobiDB-lite"/>
    </source>
</evidence>
<organism evidence="14 15">
    <name type="scientific">Maudiozyma exigua</name>
    <name type="common">Yeast</name>
    <name type="synonym">Kazachstania exigua</name>
    <dbReference type="NCBI Taxonomy" id="34358"/>
    <lineage>
        <taxon>Eukaryota</taxon>
        <taxon>Fungi</taxon>
        <taxon>Dikarya</taxon>
        <taxon>Ascomycota</taxon>
        <taxon>Saccharomycotina</taxon>
        <taxon>Saccharomycetes</taxon>
        <taxon>Saccharomycetales</taxon>
        <taxon>Saccharomycetaceae</taxon>
        <taxon>Maudiozyma</taxon>
    </lineage>
</organism>
<dbReference type="Proteomes" id="UP000750334">
    <property type="component" value="Unassembled WGS sequence"/>
</dbReference>
<dbReference type="PANTHER" id="PTHR15495:SF7">
    <property type="entry name" value="GPI INOSITOL-DEACYLASE"/>
    <property type="match status" value="1"/>
</dbReference>
<dbReference type="InterPro" id="IPR056824">
    <property type="entry name" value="PGAP1_TMD"/>
</dbReference>
<dbReference type="AlphaFoldDB" id="A0A9P6W8Y6"/>
<evidence type="ECO:0000313" key="14">
    <source>
        <dbReference type="EMBL" id="KAG0666302.1"/>
    </source>
</evidence>
<dbReference type="GO" id="GO:0005789">
    <property type="term" value="C:endoplasmic reticulum membrane"/>
    <property type="evidence" value="ECO:0007669"/>
    <property type="project" value="UniProtKB-SubCell"/>
</dbReference>
<dbReference type="InterPro" id="IPR039529">
    <property type="entry name" value="PGAP1/BST1"/>
</dbReference>
<evidence type="ECO:0000259" key="12">
    <source>
        <dbReference type="Pfam" id="PF07819"/>
    </source>
</evidence>
<comment type="function">
    <text evidence="10">Involved in inositol deacylation of GPI-anchored proteins which plays important roles in the quality control and ER-associated degradation of GPI-anchored proteins.</text>
</comment>
<feature type="transmembrane region" description="Helical" evidence="10">
    <location>
        <begin position="1009"/>
        <end position="1030"/>
    </location>
</feature>
<dbReference type="InterPro" id="IPR012908">
    <property type="entry name" value="PGAP1-ab_dom-like"/>
</dbReference>
<dbReference type="Pfam" id="PF25141">
    <property type="entry name" value="PGAP1_2nd"/>
    <property type="match status" value="1"/>
</dbReference>
<dbReference type="InterPro" id="IPR029058">
    <property type="entry name" value="AB_hydrolase_fold"/>
</dbReference>
<evidence type="ECO:0000256" key="1">
    <source>
        <dbReference type="ARBA" id="ARBA00004477"/>
    </source>
</evidence>
<name>A0A9P6W8Y6_MAUEX</name>
<sequence>MLRQSSSALRRNVSRSTSERNNDIPMRDLSTDHDQDDPDLDSQRIRRDRTWYKDTRAKRKYNIISIIGLLLIVYVTAMTLLRRFTGPDVPQCRSIYMYPSYARIDGFSKQFTPLAQKYHLYLYREQDKDKEPLNDNHIQLNGIPVLFIPGNAGSFKQVRSIASACANLYFDSRDSIKNPKVKNVDFFTADFNEDFTAFHGQTMLDQAEYLNDAIAYILSLYEQSVDTTVQPLPESVIIVAHSMGGIVARVMPTLQNHVIGSINSIITLSSPHAAAPVTFDGDILKIYKRTNDFWRKQFEDDQSFFSKNMSLISITGSLQDNILPADYAAVQDLIPLKNGFTSYTTTIPGVWTTIDHLAIVWCKQLRFVISRLILEMTDVSIPSKTKSLEERINISQRLLLSGFENFYNHDSVLEYAHNIRKIAAEIDPSNPEQFHIIPSDKPLIISNRNEFKDIHKPFVFYIPKDLDAKFDFRLLTSGNKPDIKLCKDLSELTCISIEDDSLTIPRSTLSTNHPADSSVEDEMDPFVYQHLEHNYLTKYDLIIIDMNANNPLGNDDFIYASFSKVSPIEKLDMSQWHTLLHGIHKTVKSDSTVTTTDLEYLQQTDALLSYNVKVHSTIEDYEDLLFQPMIRQWVPTPSETKWYVNILVHNELEINMHNVAPFIPVNIKESHSLHLNVILPPGSSVKLNVTINWPLTFKMLFIRYRLAIGSIPIFFIALVLAIQFSHYNKTDIYESFSEVLAALLSKYSPLIFVGSLLLTPLTNSTNVQHILYLLDPVKLNRPFVLSSMNIFTNFYFLGIRNLEQSWIGLLFMWMSLGFIFVISTAIKLMKYAITRLSNTMTAGNAQTDDDLLKHKKLFDRKRTVACFLLIMAVTFYIPYQLAYVIATLIQAGTCIRIVYHRKKFGTIRKREYTNLENYNISLLILFLIVAIINVPVIIVFMHNLGIKYETTFRSHHNFIAVAPIILLISANSTFNIPTFPKYSFDNTITVGLFAYLSFFGIIYGTRNLYFIHDIVNIICGWLFYGSVTAYSRRG</sequence>
<reference evidence="14 15" key="1">
    <citation type="submission" date="2020-11" db="EMBL/GenBank/DDBJ databases">
        <title>Kefir isolates.</title>
        <authorList>
            <person name="Marcisauskas S."/>
            <person name="Kim Y."/>
            <person name="Blasche S."/>
        </authorList>
    </citation>
    <scope>NUCLEOTIDE SEQUENCE [LARGE SCALE GENOMIC DNA]</scope>
    <source>
        <strain evidence="14 15">OG2</strain>
    </source>
</reference>
<feature type="transmembrane region" description="Helical" evidence="10">
    <location>
        <begin position="61"/>
        <end position="81"/>
    </location>
</feature>
<feature type="transmembrane region" description="Helical" evidence="10">
    <location>
        <begin position="920"/>
        <end position="942"/>
    </location>
</feature>
<comment type="caution">
    <text evidence="14">The sequence shown here is derived from an EMBL/GenBank/DDBJ whole genome shotgun (WGS) entry which is preliminary data.</text>
</comment>
<evidence type="ECO:0000256" key="10">
    <source>
        <dbReference type="RuleBase" id="RU365011"/>
    </source>
</evidence>
<evidence type="ECO:0000256" key="5">
    <source>
        <dbReference type="ARBA" id="ARBA00022801"/>
    </source>
</evidence>
<keyword evidence="9 10" id="KW-0472">Membrane</keyword>
<dbReference type="OrthoDB" id="348976at2759"/>
<evidence type="ECO:0000256" key="8">
    <source>
        <dbReference type="ARBA" id="ARBA00022989"/>
    </source>
</evidence>
<dbReference type="Pfam" id="PF25140">
    <property type="entry name" value="PGAP1_TMD"/>
    <property type="match status" value="1"/>
</dbReference>
<feature type="transmembrane region" description="Helical" evidence="10">
    <location>
        <begin position="954"/>
        <end position="974"/>
    </location>
</feature>
<dbReference type="GO" id="GO:0006505">
    <property type="term" value="P:GPI anchor metabolic process"/>
    <property type="evidence" value="ECO:0007669"/>
    <property type="project" value="TreeGrafter"/>
</dbReference>
<comment type="similarity">
    <text evidence="2 10">Belongs to the GPI inositol-deacylase family.</text>
</comment>
<gene>
    <name evidence="14" type="primary">BST1</name>
    <name evidence="14" type="ORF">C6P45_000263</name>
</gene>
<dbReference type="SUPFAM" id="SSF53474">
    <property type="entry name" value="alpha/beta-Hydrolases"/>
    <property type="match status" value="1"/>
</dbReference>
<evidence type="ECO:0000256" key="4">
    <source>
        <dbReference type="ARBA" id="ARBA00022692"/>
    </source>
</evidence>
<dbReference type="Pfam" id="PF07819">
    <property type="entry name" value="PGAP1"/>
    <property type="match status" value="1"/>
</dbReference>
<accession>A0A9P6W8Y6</accession>
<keyword evidence="5 10" id="KW-0378">Hydrolase</keyword>
<feature type="transmembrane region" description="Helical" evidence="10">
    <location>
        <begin position="883"/>
        <end position="899"/>
    </location>
</feature>
<feature type="region of interest" description="Disordered" evidence="11">
    <location>
        <begin position="1"/>
        <end position="41"/>
    </location>
</feature>
<dbReference type="FunFam" id="3.40.50.1820:FF:000056">
    <property type="entry name" value="GPI inositol-deacylase"/>
    <property type="match status" value="1"/>
</dbReference>
<evidence type="ECO:0000259" key="13">
    <source>
        <dbReference type="Pfam" id="PF25140"/>
    </source>
</evidence>
<evidence type="ECO:0000256" key="9">
    <source>
        <dbReference type="ARBA" id="ARBA00023136"/>
    </source>
</evidence>
<dbReference type="PANTHER" id="PTHR15495">
    <property type="entry name" value="NEGATIVE REGULATOR OF VESICLE FORMATION-RELATED"/>
    <property type="match status" value="1"/>
</dbReference>
<keyword evidence="3 10" id="KW-0813">Transport</keyword>
<feature type="transmembrane region" description="Helical" evidence="10">
    <location>
        <begin position="805"/>
        <end position="826"/>
    </location>
</feature>
<feature type="transmembrane region" description="Helical" evidence="10">
    <location>
        <begin position="706"/>
        <end position="727"/>
    </location>
</feature>
<feature type="compositionally biased region" description="Basic and acidic residues" evidence="11">
    <location>
        <begin position="17"/>
        <end position="33"/>
    </location>
</feature>
<keyword evidence="6 10" id="KW-0256">Endoplasmic reticulum</keyword>
<evidence type="ECO:0000256" key="3">
    <source>
        <dbReference type="ARBA" id="ARBA00022448"/>
    </source>
</evidence>
<protein>
    <recommendedName>
        <fullName evidence="10">GPI inositol-deacylase</fullName>
        <ecNumber evidence="10">3.1.-.-</ecNumber>
    </recommendedName>
</protein>
<dbReference type="EMBL" id="PUHR01000105">
    <property type="protein sequence ID" value="KAG0666302.1"/>
    <property type="molecule type" value="Genomic_DNA"/>
</dbReference>
<feature type="domain" description="GPI inositol-deacylase transmembrane" evidence="13">
    <location>
        <begin position="709"/>
        <end position="1024"/>
    </location>
</feature>
<feature type="transmembrane region" description="Helical" evidence="10">
    <location>
        <begin position="986"/>
        <end position="1003"/>
    </location>
</feature>
<keyword evidence="4 10" id="KW-0812">Transmembrane</keyword>
<dbReference type="EC" id="3.1.-.-" evidence="10"/>
<dbReference type="GO" id="GO:0050185">
    <property type="term" value="F:phosphatidylinositol deacylase activity"/>
    <property type="evidence" value="ECO:0007669"/>
    <property type="project" value="TreeGrafter"/>
</dbReference>
<feature type="transmembrane region" description="Helical" evidence="10">
    <location>
        <begin position="782"/>
        <end position="799"/>
    </location>
</feature>
<feature type="transmembrane region" description="Helical" evidence="10">
    <location>
        <begin position="739"/>
        <end position="761"/>
    </location>
</feature>
<keyword evidence="8 10" id="KW-1133">Transmembrane helix</keyword>